<dbReference type="GO" id="GO:0030286">
    <property type="term" value="C:dynein complex"/>
    <property type="evidence" value="ECO:0007669"/>
    <property type="project" value="InterPro"/>
</dbReference>
<dbReference type="GO" id="GO:0045505">
    <property type="term" value="F:dynein intermediate chain binding"/>
    <property type="evidence" value="ECO:0007669"/>
    <property type="project" value="InterPro"/>
</dbReference>
<evidence type="ECO:0000313" key="4">
    <source>
        <dbReference type="Proteomes" id="UP000708208"/>
    </source>
</evidence>
<evidence type="ECO:0000259" key="2">
    <source>
        <dbReference type="Pfam" id="PF18199"/>
    </source>
</evidence>
<dbReference type="GO" id="GO:0007018">
    <property type="term" value="P:microtubule-based movement"/>
    <property type="evidence" value="ECO:0007669"/>
    <property type="project" value="InterPro"/>
</dbReference>
<evidence type="ECO:0000259" key="1">
    <source>
        <dbReference type="Pfam" id="PF18198"/>
    </source>
</evidence>
<dbReference type="InterPro" id="IPR041658">
    <property type="entry name" value="AAA_lid_11"/>
</dbReference>
<dbReference type="FunFam" id="3.10.490.20:FF:000001">
    <property type="entry name" value="dynein heavy chain 7, axonemal"/>
    <property type="match status" value="1"/>
</dbReference>
<dbReference type="Proteomes" id="UP000708208">
    <property type="component" value="Unassembled WGS sequence"/>
</dbReference>
<dbReference type="PANTHER" id="PTHR22878:SF71">
    <property type="entry name" value="DYNEIN, AXONEMAL, HEAVY CHAIN 3"/>
    <property type="match status" value="1"/>
</dbReference>
<dbReference type="Pfam" id="PF18198">
    <property type="entry name" value="AAA_lid_11"/>
    <property type="match status" value="1"/>
</dbReference>
<reference evidence="3" key="1">
    <citation type="submission" date="2021-06" db="EMBL/GenBank/DDBJ databases">
        <authorList>
            <person name="Hodson N. C."/>
            <person name="Mongue J. A."/>
            <person name="Jaron S. K."/>
        </authorList>
    </citation>
    <scope>NUCLEOTIDE SEQUENCE</scope>
</reference>
<dbReference type="PANTHER" id="PTHR22878">
    <property type="entry name" value="DYNEIN HEAVY CHAIN 6, AXONEMAL-LIKE-RELATED"/>
    <property type="match status" value="1"/>
</dbReference>
<organism evidence="3 4">
    <name type="scientific">Allacma fusca</name>
    <dbReference type="NCBI Taxonomy" id="39272"/>
    <lineage>
        <taxon>Eukaryota</taxon>
        <taxon>Metazoa</taxon>
        <taxon>Ecdysozoa</taxon>
        <taxon>Arthropoda</taxon>
        <taxon>Hexapoda</taxon>
        <taxon>Collembola</taxon>
        <taxon>Symphypleona</taxon>
        <taxon>Sminthuridae</taxon>
        <taxon>Allacma</taxon>
    </lineage>
</organism>
<keyword evidence="4" id="KW-1185">Reference proteome</keyword>
<evidence type="ECO:0000313" key="3">
    <source>
        <dbReference type="EMBL" id="CAG7836895.1"/>
    </source>
</evidence>
<evidence type="ECO:0008006" key="5">
    <source>
        <dbReference type="Google" id="ProtNLM"/>
    </source>
</evidence>
<gene>
    <name evidence="3" type="ORF">AFUS01_LOCUS46086</name>
</gene>
<proteinExistence type="predicted"/>
<dbReference type="OrthoDB" id="5593012at2759"/>
<dbReference type="Pfam" id="PF18199">
    <property type="entry name" value="Dynein_C"/>
    <property type="match status" value="1"/>
</dbReference>
<accession>A0A8J2PTT9</accession>
<dbReference type="AlphaFoldDB" id="A0A8J2PTT9"/>
<dbReference type="GO" id="GO:0051959">
    <property type="term" value="F:dynein light intermediate chain binding"/>
    <property type="evidence" value="ECO:0007669"/>
    <property type="project" value="InterPro"/>
</dbReference>
<sequence>MSLLSTFYSKEILEEKDYLVSPSGKYYVPENASHTSCMQYIRKLPLNPNPEVFGLHFNANITKGNQETAQLLSRALLTQTNLSSSIGDGVTSTDHIIVIAKDILSKLPKRFDMESIEEKFPLDYMNSMNTVLRQELIRFNRLIRIVQVTLKNIQKAIKGFVVMSLELDEVASSMRVGKVPQAWATRSYPSLKPLGSYVLDLLARLNFFQTWIDNGAPTVFWLSGFYFTQSFLTGVLQNFARRYKIPIDHLGFEYEVTALENSSNVADDVDTNEEDNVMVDGLFLEGARWDREVKLLAEPKPNILYDTLPIILLKPGVKTKFLPMPAYDSPVYKTSARQGTLSTTGHSTNFVLYLKLSTDLPQKHWINRGTACLCQLDD</sequence>
<name>A0A8J2PTT9_9HEXA</name>
<dbReference type="InterPro" id="IPR041228">
    <property type="entry name" value="Dynein_C"/>
</dbReference>
<feature type="domain" description="Dynein heavy chain AAA lid" evidence="1">
    <location>
        <begin position="2"/>
        <end position="59"/>
    </location>
</feature>
<dbReference type="InterPro" id="IPR026983">
    <property type="entry name" value="DHC"/>
</dbReference>
<protein>
    <recommendedName>
        <fullName evidence="5">Dynein heavy chain</fullName>
    </recommendedName>
</protein>
<dbReference type="EMBL" id="CAJVCH010571197">
    <property type="protein sequence ID" value="CAG7836895.1"/>
    <property type="molecule type" value="Genomic_DNA"/>
</dbReference>
<comment type="caution">
    <text evidence="3">The sequence shown here is derived from an EMBL/GenBank/DDBJ whole genome shotgun (WGS) entry which is preliminary data.</text>
</comment>
<dbReference type="FunFam" id="1.20.1270.280:FF:000001">
    <property type="entry name" value="dynein heavy chain 7, axonemal"/>
    <property type="match status" value="1"/>
</dbReference>
<feature type="domain" description="Dynein heavy chain C-terminal" evidence="2">
    <location>
        <begin position="66"/>
        <end position="374"/>
    </location>
</feature>